<feature type="domain" description="IF rod" evidence="9">
    <location>
        <begin position="44"/>
        <end position="400"/>
    </location>
</feature>
<evidence type="ECO:0000313" key="10">
    <source>
        <dbReference type="EMBL" id="KAK3533912.1"/>
    </source>
</evidence>
<comment type="caution">
    <text evidence="10">The sequence shown here is derived from an EMBL/GenBank/DDBJ whole genome shotgun (WGS) entry which is preliminary data.</text>
</comment>
<dbReference type="EMBL" id="JAUCMX010000010">
    <property type="protein sequence ID" value="KAK3533912.1"/>
    <property type="molecule type" value="Genomic_DNA"/>
</dbReference>
<evidence type="ECO:0000256" key="7">
    <source>
        <dbReference type="SAM" id="MobiDB-lite"/>
    </source>
</evidence>
<dbReference type="InterPro" id="IPR039008">
    <property type="entry name" value="IF_rod_dom"/>
</dbReference>
<reference evidence="10" key="1">
    <citation type="submission" date="2023-06" db="EMBL/GenBank/DDBJ databases">
        <title>Male Hemibagrus guttatus genome.</title>
        <authorList>
            <person name="Bian C."/>
        </authorList>
    </citation>
    <scope>NUCLEOTIDE SEQUENCE</scope>
    <source>
        <strain evidence="10">Male_cb2023</strain>
        <tissue evidence="10">Muscle</tissue>
    </source>
</reference>
<dbReference type="GO" id="GO:0031507">
    <property type="term" value="P:heterochromatin formation"/>
    <property type="evidence" value="ECO:0007669"/>
    <property type="project" value="TreeGrafter"/>
</dbReference>
<dbReference type="FunFam" id="1.20.5.170:FF:000058">
    <property type="entry name" value="Intermediate filament protein B"/>
    <property type="match status" value="1"/>
</dbReference>
<evidence type="ECO:0000256" key="3">
    <source>
        <dbReference type="ARBA" id="ARBA00023289"/>
    </source>
</evidence>
<dbReference type="SMART" id="SM01391">
    <property type="entry name" value="Filament"/>
    <property type="match status" value="1"/>
</dbReference>
<dbReference type="Gene3D" id="1.20.5.170">
    <property type="match status" value="1"/>
</dbReference>
<keyword evidence="3" id="KW-0449">Lipoprotein</keyword>
<feature type="region of interest" description="Disordered" evidence="7">
    <location>
        <begin position="1"/>
        <end position="46"/>
    </location>
</feature>
<keyword evidence="3" id="KW-0636">Prenylation</keyword>
<dbReference type="InterPro" id="IPR036415">
    <property type="entry name" value="Lamin_tail_dom_sf"/>
</dbReference>
<evidence type="ECO:0000259" key="8">
    <source>
        <dbReference type="PROSITE" id="PS51841"/>
    </source>
</evidence>
<dbReference type="GO" id="GO:0007097">
    <property type="term" value="P:nuclear migration"/>
    <property type="evidence" value="ECO:0007669"/>
    <property type="project" value="TreeGrafter"/>
</dbReference>
<dbReference type="PROSITE" id="PS51842">
    <property type="entry name" value="IF_ROD_2"/>
    <property type="match status" value="1"/>
</dbReference>
<dbReference type="SUPFAM" id="SSF74853">
    <property type="entry name" value="Lamin A/C globular tail domain"/>
    <property type="match status" value="1"/>
</dbReference>
<evidence type="ECO:0000256" key="2">
    <source>
        <dbReference type="ARBA" id="ARBA00023054"/>
    </source>
</evidence>
<proteinExistence type="inferred from homology"/>
<dbReference type="GO" id="GO:0090435">
    <property type="term" value="P:protein localization to nuclear envelope"/>
    <property type="evidence" value="ECO:0007669"/>
    <property type="project" value="TreeGrafter"/>
</dbReference>
<evidence type="ECO:0000256" key="4">
    <source>
        <dbReference type="ARBA" id="ARBA00024186"/>
    </source>
</evidence>
<dbReference type="PANTHER" id="PTHR45721:SF16">
    <property type="entry name" value="LAMIN-L(III)"/>
    <property type="match status" value="1"/>
</dbReference>
<dbReference type="Pfam" id="PF00038">
    <property type="entry name" value="Filament"/>
    <property type="match status" value="1"/>
</dbReference>
<sequence>MITSTPETSAGRPSRSGRRSAATPAAPGGSPSSVSPTRLSRMQEKEDLRQLNDRLANYIERVRQLENEKSSMRLLLEEKEETTSRELKNVRLLYETELADARKTLDNTANERARLQIEYSQLCEDHRKLVARNNKKEAELSNAVERWRNLEAALNSKEADYANLLAANRRLENDVADLRTQVENLDAALQNAKAQVNSEMLRRVDAENQMQTLHEQMEFQKQLNEQEVREMRTRYESRLVEVDSGRQKEFESKLAEAMQQLRQEHESQIQQYKEDLEHTFNAKLENAKQVALKNSDYATSTREELEGTRIKVESQSKQINSLQKQNRELEARVQDLERALDRERQLSQQRLSQKEQEMADMRQQMQAQLEEYQSLLDIKLMLDMEINAYRKMLEGEEQRLNLSPSPSQHTPISRTHVYATRKAWGKKRKHEGGTGLSPSYKLSQHSSARGCMSIDEIDLEGNFIRLKNNSDQDQPLGGWIVRKSQPGGPDIAFKIPSSYILAAGQTLTIWSAGARVEQKPPSDLVLRSSKSWGAVSDVRVCLLNQYNEVSFYTGNKLRLGALPLRESQLETAERCVVHLQGRTDGDSEEDLDEESGVGSEIHLRRQPTYLFVLFCKGQKKEKEMLCSFLTCPSKVGLCAKSGGQLCSNVTAIYT</sequence>
<dbReference type="PROSITE" id="PS00226">
    <property type="entry name" value="IF_ROD_1"/>
    <property type="match status" value="1"/>
</dbReference>
<dbReference type="GO" id="GO:0005200">
    <property type="term" value="F:structural constituent of cytoskeleton"/>
    <property type="evidence" value="ECO:0007669"/>
    <property type="project" value="TreeGrafter"/>
</dbReference>
<accession>A0AAE0V100</accession>
<feature type="compositionally biased region" description="Low complexity" evidence="7">
    <location>
        <begin position="8"/>
        <end position="38"/>
    </location>
</feature>
<name>A0AAE0V100_9TELE</name>
<dbReference type="GO" id="GO:0005652">
    <property type="term" value="C:nuclear lamina"/>
    <property type="evidence" value="ECO:0007669"/>
    <property type="project" value="UniProtKB-SubCell"/>
</dbReference>
<evidence type="ECO:0000256" key="6">
    <source>
        <dbReference type="SAM" id="Coils"/>
    </source>
</evidence>
<dbReference type="InterPro" id="IPR018039">
    <property type="entry name" value="IF_conserved"/>
</dbReference>
<dbReference type="Gene3D" id="2.60.40.1260">
    <property type="entry name" value="Lamin Tail domain"/>
    <property type="match status" value="1"/>
</dbReference>
<dbReference type="AlphaFoldDB" id="A0AAE0V100"/>
<feature type="coiled-coil region" evidence="6">
    <location>
        <begin position="247"/>
        <end position="378"/>
    </location>
</feature>
<dbReference type="InterPro" id="IPR001322">
    <property type="entry name" value="Lamin_tail_dom"/>
</dbReference>
<dbReference type="PANTHER" id="PTHR45721">
    <property type="entry name" value="LAMIN DM0-RELATED"/>
    <property type="match status" value="1"/>
</dbReference>
<keyword evidence="1 5" id="KW-0403">Intermediate filament</keyword>
<dbReference type="GO" id="GO:0005882">
    <property type="term" value="C:intermediate filament"/>
    <property type="evidence" value="ECO:0007669"/>
    <property type="project" value="UniProtKB-KW"/>
</dbReference>
<evidence type="ECO:0000313" key="11">
    <source>
        <dbReference type="Proteomes" id="UP001274896"/>
    </source>
</evidence>
<dbReference type="SUPFAM" id="SSF64593">
    <property type="entry name" value="Intermediate filament protein, coiled coil region"/>
    <property type="match status" value="2"/>
</dbReference>
<dbReference type="Gene3D" id="1.20.5.1160">
    <property type="entry name" value="Vasodilator-stimulated phosphoprotein"/>
    <property type="match status" value="1"/>
</dbReference>
<evidence type="ECO:0008006" key="12">
    <source>
        <dbReference type="Google" id="ProtNLM"/>
    </source>
</evidence>
<dbReference type="Pfam" id="PF00932">
    <property type="entry name" value="LTD"/>
    <property type="match status" value="1"/>
</dbReference>
<evidence type="ECO:0000259" key="9">
    <source>
        <dbReference type="PROSITE" id="PS51842"/>
    </source>
</evidence>
<protein>
    <recommendedName>
        <fullName evidence="12">Lamin</fullName>
    </recommendedName>
</protein>
<evidence type="ECO:0000256" key="5">
    <source>
        <dbReference type="RuleBase" id="RU000685"/>
    </source>
</evidence>
<dbReference type="GO" id="GO:0051664">
    <property type="term" value="P:nuclear pore localization"/>
    <property type="evidence" value="ECO:0007669"/>
    <property type="project" value="TreeGrafter"/>
</dbReference>
<keyword evidence="2 6" id="KW-0175">Coiled coil</keyword>
<feature type="domain" description="LTD" evidence="8">
    <location>
        <begin position="440"/>
        <end position="556"/>
    </location>
</feature>
<comment type="subcellular location">
    <subcellularLocation>
        <location evidence="4">Nucleus lamina</location>
    </subcellularLocation>
</comment>
<organism evidence="10 11">
    <name type="scientific">Hemibagrus guttatus</name>
    <dbReference type="NCBI Taxonomy" id="175788"/>
    <lineage>
        <taxon>Eukaryota</taxon>
        <taxon>Metazoa</taxon>
        <taxon>Chordata</taxon>
        <taxon>Craniata</taxon>
        <taxon>Vertebrata</taxon>
        <taxon>Euteleostomi</taxon>
        <taxon>Actinopterygii</taxon>
        <taxon>Neopterygii</taxon>
        <taxon>Teleostei</taxon>
        <taxon>Ostariophysi</taxon>
        <taxon>Siluriformes</taxon>
        <taxon>Bagridae</taxon>
        <taxon>Hemibagrus</taxon>
    </lineage>
</organism>
<dbReference type="PROSITE" id="PS51841">
    <property type="entry name" value="LTD"/>
    <property type="match status" value="1"/>
</dbReference>
<dbReference type="Proteomes" id="UP001274896">
    <property type="component" value="Unassembled WGS sequence"/>
</dbReference>
<keyword evidence="11" id="KW-1185">Reference proteome</keyword>
<dbReference type="GO" id="GO:0006998">
    <property type="term" value="P:nuclear envelope organization"/>
    <property type="evidence" value="ECO:0007669"/>
    <property type="project" value="TreeGrafter"/>
</dbReference>
<comment type="similarity">
    <text evidence="5">Belongs to the intermediate filament family.</text>
</comment>
<gene>
    <name evidence="10" type="ORF">QTP70_034905</name>
</gene>
<evidence type="ECO:0000256" key="1">
    <source>
        <dbReference type="ARBA" id="ARBA00022754"/>
    </source>
</evidence>